<gene>
    <name evidence="2" type="ORF">GCM10022291_07890</name>
</gene>
<feature type="transmembrane region" description="Helical" evidence="1">
    <location>
        <begin position="12"/>
        <end position="34"/>
    </location>
</feature>
<keyword evidence="1" id="KW-0812">Transmembrane</keyword>
<dbReference type="RefSeq" id="WP_344786783.1">
    <property type="nucleotide sequence ID" value="NZ_BAABCA010000002.1"/>
</dbReference>
<keyword evidence="1" id="KW-0472">Membrane</keyword>
<sequence length="485" mass="55835">MKNTIFYKKWLRFIIGAFFILMLLIFALQEYAVYKIDSIISEKLPAQIELNYNSMALNLFVNTINIKDVKFKVLPDNKLGKEINIGASKINIKGLDYWALWKKECVIVRKISVYNTDIEQKDNATNLIDLAIKNAFFELKKFKTSADIAKQKIPFNYSNASLNLDSLTYNLTDFEILTIKALSYRNQNLKTGAISVKTKYDVSELSNKIDKERDHVQLQIKNSIAKNLTLSVLNDSLKIEAEQFKFNQSNLKLYRDKTLPDDVHTKLLYSAMLRKLPIKLQIDTLLLNGQNISYTEKVLNEIQPTPILFKRWSARIDNLSNINQEKTHVKCTALFIDDAPIELNFNFNTANRNDSFEASIIIKNLKIKAINPFLESNAQVRANGVFQELYLTVSGNYIKSSGDMKMKYEDFQFQILDENRLGVKKLVTTIANLFTNDGSKTDANGYRYGEINVERDKTKSFFNYLWLNTKDGLKNTVTGNGKKRK</sequence>
<dbReference type="EMBL" id="BAABCA010000002">
    <property type="protein sequence ID" value="GAA4232647.1"/>
    <property type="molecule type" value="Genomic_DNA"/>
</dbReference>
<evidence type="ECO:0008006" key="4">
    <source>
        <dbReference type="Google" id="ProtNLM"/>
    </source>
</evidence>
<evidence type="ECO:0000256" key="1">
    <source>
        <dbReference type="SAM" id="Phobius"/>
    </source>
</evidence>
<protein>
    <recommendedName>
        <fullName evidence="4">DUF748 domain-containing protein</fullName>
    </recommendedName>
</protein>
<keyword evidence="3" id="KW-1185">Reference proteome</keyword>
<proteinExistence type="predicted"/>
<keyword evidence="1" id="KW-1133">Transmembrane helix</keyword>
<evidence type="ECO:0000313" key="2">
    <source>
        <dbReference type="EMBL" id="GAA4232647.1"/>
    </source>
</evidence>
<comment type="caution">
    <text evidence="2">The sequence shown here is derived from an EMBL/GenBank/DDBJ whole genome shotgun (WGS) entry which is preliminary data.</text>
</comment>
<name>A0ABP8C327_9FLAO</name>
<accession>A0ABP8C327</accession>
<dbReference type="Proteomes" id="UP001501496">
    <property type="component" value="Unassembled WGS sequence"/>
</dbReference>
<reference evidence="3" key="1">
    <citation type="journal article" date="2019" name="Int. J. Syst. Evol. Microbiol.">
        <title>The Global Catalogue of Microorganisms (GCM) 10K type strain sequencing project: providing services to taxonomists for standard genome sequencing and annotation.</title>
        <authorList>
            <consortium name="The Broad Institute Genomics Platform"/>
            <consortium name="The Broad Institute Genome Sequencing Center for Infectious Disease"/>
            <person name="Wu L."/>
            <person name="Ma J."/>
        </authorList>
    </citation>
    <scope>NUCLEOTIDE SEQUENCE [LARGE SCALE GENOMIC DNA]</scope>
    <source>
        <strain evidence="3">JCM 17630</strain>
    </source>
</reference>
<evidence type="ECO:0000313" key="3">
    <source>
        <dbReference type="Proteomes" id="UP001501496"/>
    </source>
</evidence>
<organism evidence="2 3">
    <name type="scientific">Postechiella marina</name>
    <dbReference type="NCBI Taxonomy" id="943941"/>
    <lineage>
        <taxon>Bacteria</taxon>
        <taxon>Pseudomonadati</taxon>
        <taxon>Bacteroidota</taxon>
        <taxon>Flavobacteriia</taxon>
        <taxon>Flavobacteriales</taxon>
        <taxon>Flavobacteriaceae</taxon>
        <taxon>Postechiella</taxon>
    </lineage>
</organism>